<evidence type="ECO:0000313" key="2">
    <source>
        <dbReference type="Proteomes" id="UP001345963"/>
    </source>
</evidence>
<dbReference type="EMBL" id="JAHUTI010088521">
    <property type="protein sequence ID" value="MED6259857.1"/>
    <property type="molecule type" value="Genomic_DNA"/>
</dbReference>
<protein>
    <submittedName>
        <fullName evidence="1">Uncharacterized protein</fullName>
    </submittedName>
</protein>
<reference evidence="1 2" key="1">
    <citation type="submission" date="2021-07" db="EMBL/GenBank/DDBJ databases">
        <authorList>
            <person name="Palmer J.M."/>
        </authorList>
    </citation>
    <scope>NUCLEOTIDE SEQUENCE [LARGE SCALE GENOMIC DNA]</scope>
    <source>
        <strain evidence="1 2">AT_MEX2019</strain>
        <tissue evidence="1">Muscle</tissue>
    </source>
</reference>
<comment type="caution">
    <text evidence="1">The sequence shown here is derived from an EMBL/GenBank/DDBJ whole genome shotgun (WGS) entry which is preliminary data.</text>
</comment>
<keyword evidence="2" id="KW-1185">Reference proteome</keyword>
<evidence type="ECO:0000313" key="1">
    <source>
        <dbReference type="EMBL" id="MED6259857.1"/>
    </source>
</evidence>
<organism evidence="1 2">
    <name type="scientific">Ataeniobius toweri</name>
    <dbReference type="NCBI Taxonomy" id="208326"/>
    <lineage>
        <taxon>Eukaryota</taxon>
        <taxon>Metazoa</taxon>
        <taxon>Chordata</taxon>
        <taxon>Craniata</taxon>
        <taxon>Vertebrata</taxon>
        <taxon>Euteleostomi</taxon>
        <taxon>Actinopterygii</taxon>
        <taxon>Neopterygii</taxon>
        <taxon>Teleostei</taxon>
        <taxon>Neoteleostei</taxon>
        <taxon>Acanthomorphata</taxon>
        <taxon>Ovalentaria</taxon>
        <taxon>Atherinomorphae</taxon>
        <taxon>Cyprinodontiformes</taxon>
        <taxon>Goodeidae</taxon>
        <taxon>Ataeniobius</taxon>
    </lineage>
</organism>
<sequence>MSLPFFFVSLDVNINLTFAKDFQLDFGLDIEGHSNKAICLNLNFWLYVLGLYRPLPQLEPFLRPPSISPIYPATSFPVHDKNSHSMMLPPPCFSVRMVRLGP</sequence>
<name>A0ABU7CA66_9TELE</name>
<proteinExistence type="predicted"/>
<accession>A0ABU7CA66</accession>
<gene>
    <name evidence="1" type="ORF">ATANTOWER_031697</name>
</gene>
<dbReference type="Proteomes" id="UP001345963">
    <property type="component" value="Unassembled WGS sequence"/>
</dbReference>